<keyword evidence="6" id="KW-1185">Reference proteome</keyword>
<accession>A0A9W7SV20</accession>
<evidence type="ECO:0000313" key="6">
    <source>
        <dbReference type="Proteomes" id="UP001138500"/>
    </source>
</evidence>
<evidence type="ECO:0000256" key="1">
    <source>
        <dbReference type="ARBA" id="ARBA00023027"/>
    </source>
</evidence>
<reference evidence="5 6" key="2">
    <citation type="journal article" date="2021" name="Curr. Genet.">
        <title>Genetic response to nitrogen starvation in the aggressive Eucalyptus foliar pathogen Teratosphaeria destructans.</title>
        <authorList>
            <person name="Havenga M."/>
            <person name="Wingfield B.D."/>
            <person name="Wingfield M.J."/>
            <person name="Dreyer L.L."/>
            <person name="Roets F."/>
            <person name="Aylward J."/>
        </authorList>
    </citation>
    <scope>NUCLEOTIDE SEQUENCE [LARGE SCALE GENOMIC DNA]</scope>
    <source>
        <strain evidence="5">CMW44962</strain>
    </source>
</reference>
<feature type="compositionally biased region" description="Basic and acidic residues" evidence="3">
    <location>
        <begin position="118"/>
        <end position="128"/>
    </location>
</feature>
<dbReference type="InterPro" id="IPR026590">
    <property type="entry name" value="Ssirtuin_cat_dom"/>
</dbReference>
<comment type="caution">
    <text evidence="2">Lacks conserved residue(s) required for the propagation of feature annotation.</text>
</comment>
<dbReference type="EMBL" id="RIBY02001136">
    <property type="protein sequence ID" value="KAH9832122.1"/>
    <property type="molecule type" value="Genomic_DNA"/>
</dbReference>
<dbReference type="SUPFAM" id="SSF52467">
    <property type="entry name" value="DHS-like NAD/FAD-binding domain"/>
    <property type="match status" value="1"/>
</dbReference>
<dbReference type="PROSITE" id="PS50305">
    <property type="entry name" value="SIRTUIN"/>
    <property type="match status" value="1"/>
</dbReference>
<proteinExistence type="predicted"/>
<gene>
    <name evidence="5" type="ORF">Tdes44962_MAKER08838</name>
</gene>
<feature type="compositionally biased region" description="Basic and acidic residues" evidence="3">
    <location>
        <begin position="153"/>
        <end position="162"/>
    </location>
</feature>
<dbReference type="Gene3D" id="3.40.50.1220">
    <property type="entry name" value="TPP-binding domain"/>
    <property type="match status" value="1"/>
</dbReference>
<comment type="caution">
    <text evidence="5">The sequence shown here is derived from an EMBL/GenBank/DDBJ whole genome shotgun (WGS) entry which is preliminary data.</text>
</comment>
<evidence type="ECO:0000256" key="2">
    <source>
        <dbReference type="PROSITE-ProRule" id="PRU00236"/>
    </source>
</evidence>
<dbReference type="InterPro" id="IPR029035">
    <property type="entry name" value="DHS-like_NAD/FAD-binding_dom"/>
</dbReference>
<organism evidence="5 6">
    <name type="scientific">Teratosphaeria destructans</name>
    <dbReference type="NCBI Taxonomy" id="418781"/>
    <lineage>
        <taxon>Eukaryota</taxon>
        <taxon>Fungi</taxon>
        <taxon>Dikarya</taxon>
        <taxon>Ascomycota</taxon>
        <taxon>Pezizomycotina</taxon>
        <taxon>Dothideomycetes</taxon>
        <taxon>Dothideomycetidae</taxon>
        <taxon>Mycosphaerellales</taxon>
        <taxon>Teratosphaeriaceae</taxon>
        <taxon>Teratosphaeria</taxon>
    </lineage>
</organism>
<name>A0A9W7SV20_9PEZI</name>
<evidence type="ECO:0000259" key="4">
    <source>
        <dbReference type="PROSITE" id="PS50305"/>
    </source>
</evidence>
<feature type="region of interest" description="Disordered" evidence="3">
    <location>
        <begin position="118"/>
        <end position="162"/>
    </location>
</feature>
<keyword evidence="1" id="KW-0520">NAD</keyword>
<evidence type="ECO:0000256" key="3">
    <source>
        <dbReference type="SAM" id="MobiDB-lite"/>
    </source>
</evidence>
<evidence type="ECO:0000313" key="5">
    <source>
        <dbReference type="EMBL" id="KAH9832122.1"/>
    </source>
</evidence>
<feature type="domain" description="Deacetylase sirtuin-type" evidence="4">
    <location>
        <begin position="1"/>
        <end position="61"/>
    </location>
</feature>
<dbReference type="OrthoDB" id="420264at2759"/>
<dbReference type="Proteomes" id="UP001138500">
    <property type="component" value="Unassembled WGS sequence"/>
</dbReference>
<protein>
    <submittedName>
        <fullName evidence="5">NAD-dependent protein deacetylase hst2-1</fullName>
    </submittedName>
</protein>
<dbReference type="AlphaFoldDB" id="A0A9W7SV20"/>
<reference evidence="5 6" key="1">
    <citation type="journal article" date="2018" name="IMA Fungus">
        <title>IMA Genome-F 10: Nine draft genome sequences of Claviceps purpurea s.lat., including C. arundinis, C. humidiphila, and C. cf. spartinae, pseudomolecules for the pitch canker pathogen Fusarium circinatum, draft genome of Davidsoniella eucalypti, Grosmannia galeiformis, Quambalaria eucalypti, and Teratosphaeria destructans.</title>
        <authorList>
            <person name="Wingfield B.D."/>
            <person name="Liu M."/>
            <person name="Nguyen H.D."/>
            <person name="Lane F.A."/>
            <person name="Morgan S.W."/>
            <person name="De Vos L."/>
            <person name="Wilken P.M."/>
            <person name="Duong T.A."/>
            <person name="Aylward J."/>
            <person name="Coetzee M.P."/>
            <person name="Dadej K."/>
            <person name="De Beer Z.W."/>
            <person name="Findlay W."/>
            <person name="Havenga M."/>
            <person name="Kolarik M."/>
            <person name="Menzies J.G."/>
            <person name="Naidoo K."/>
            <person name="Pochopski O."/>
            <person name="Shoukouhi P."/>
            <person name="Santana Q.C."/>
            <person name="Seifert K.A."/>
            <person name="Soal N."/>
            <person name="Steenkamp E.T."/>
            <person name="Tatham C.T."/>
            <person name="van der Nest M.A."/>
            <person name="Wingfield M.J."/>
        </authorList>
    </citation>
    <scope>NUCLEOTIDE SEQUENCE [LARGE SCALE GENOMIC DNA]</scope>
    <source>
        <strain evidence="5">CMW44962</strain>
    </source>
</reference>
<sequence length="162" mass="17185">MGTSLTVQPFAGLVGLAQEGVPRVLINREGVGGLGTRGDDVLVLGECDDGVRRVAEACGWLGELEGLWAGMVAEGEREEEDVGKEEGKGKDEALNEEIEQLTREVDETLRWAKWHEERVRGEGSKDGEGGGAGKGKYEVEGGHLGHVFGAQRGDGKKEGEAG</sequence>